<reference evidence="1 2" key="1">
    <citation type="submission" date="2015-08" db="EMBL/GenBank/DDBJ databases">
        <authorList>
            <person name="Babu N.S."/>
            <person name="Beckwith C.J."/>
            <person name="Beseler K.G."/>
            <person name="Brison A."/>
            <person name="Carone J.V."/>
            <person name="Caskin T.P."/>
            <person name="Diamond M."/>
            <person name="Durham M.E."/>
            <person name="Foxe J.M."/>
            <person name="Go M."/>
            <person name="Henderson B.A."/>
            <person name="Jones I.B."/>
            <person name="McGettigan J.A."/>
            <person name="Micheletti S.J."/>
            <person name="Nasrallah M.E."/>
            <person name="Ortiz D."/>
            <person name="Piller C.R."/>
            <person name="Privatt S.R."/>
            <person name="Schneider S.L."/>
            <person name="Sharp S."/>
            <person name="Smith T.C."/>
            <person name="Stanton J.D."/>
            <person name="Ullery H.E."/>
            <person name="Wilson R.J."/>
            <person name="Serrano M.G."/>
            <person name="Buck G."/>
            <person name="Lee V."/>
            <person name="Wang Y."/>
            <person name="Carvalho R."/>
            <person name="Voegtly L."/>
            <person name="Shi R."/>
            <person name="Duckworth R."/>
            <person name="Johnson A."/>
            <person name="Loviza R."/>
            <person name="Walstead R."/>
            <person name="Shah Z."/>
            <person name="Kiflezghi M."/>
            <person name="Wade K."/>
            <person name="Ball S.L."/>
            <person name="Bradley K.W."/>
            <person name="Asai D.J."/>
            <person name="Bowman C.A."/>
            <person name="Russell D.A."/>
            <person name="Pope W.H."/>
            <person name="Jacobs-Sera D."/>
            <person name="Hendrix R.W."/>
            <person name="Hatfull G.F."/>
        </authorList>
    </citation>
    <scope>NUCLEOTIDE SEQUENCE [LARGE SCALE GENOMIC DNA]</scope>
    <source>
        <strain evidence="1 2">DSM 27648</strain>
    </source>
</reference>
<keyword evidence="2" id="KW-1185">Reference proteome</keyword>
<sequence>MKITAVYFRDRVAPPGLGMNAAESYLTIAQGYAFEVEGGLVRIRREGKQPRLVPMSNVKWMDEEQLAPKGGK</sequence>
<dbReference type="KEGG" id="llu:AKJ09_03676"/>
<gene>
    <name evidence="1" type="ORF">AKJ09_03676</name>
</gene>
<evidence type="ECO:0000313" key="2">
    <source>
        <dbReference type="Proteomes" id="UP000064967"/>
    </source>
</evidence>
<dbReference type="AlphaFoldDB" id="A0A0K1PU17"/>
<protein>
    <submittedName>
        <fullName evidence="1">Uncharacterized protein</fullName>
    </submittedName>
</protein>
<name>A0A0K1PU17_9BACT</name>
<dbReference type="RefSeq" id="WP_146648227.1">
    <property type="nucleotide sequence ID" value="NZ_CP012333.1"/>
</dbReference>
<evidence type="ECO:0000313" key="1">
    <source>
        <dbReference type="EMBL" id="AKU97012.1"/>
    </source>
</evidence>
<proteinExistence type="predicted"/>
<dbReference type="STRING" id="1391654.AKJ09_03676"/>
<dbReference type="Proteomes" id="UP000064967">
    <property type="component" value="Chromosome"/>
</dbReference>
<organism evidence="1 2">
    <name type="scientific">Labilithrix luteola</name>
    <dbReference type="NCBI Taxonomy" id="1391654"/>
    <lineage>
        <taxon>Bacteria</taxon>
        <taxon>Pseudomonadati</taxon>
        <taxon>Myxococcota</taxon>
        <taxon>Polyangia</taxon>
        <taxon>Polyangiales</taxon>
        <taxon>Labilitrichaceae</taxon>
        <taxon>Labilithrix</taxon>
    </lineage>
</organism>
<dbReference type="EMBL" id="CP012333">
    <property type="protein sequence ID" value="AKU97012.1"/>
    <property type="molecule type" value="Genomic_DNA"/>
</dbReference>
<accession>A0A0K1PU17</accession>